<dbReference type="GO" id="GO:0005524">
    <property type="term" value="F:ATP binding"/>
    <property type="evidence" value="ECO:0007669"/>
    <property type="project" value="UniProtKB-KW"/>
</dbReference>
<organism evidence="7 8">
    <name type="scientific">Streptococcus mitis</name>
    <dbReference type="NCBI Taxonomy" id="28037"/>
    <lineage>
        <taxon>Bacteria</taxon>
        <taxon>Bacillati</taxon>
        <taxon>Bacillota</taxon>
        <taxon>Bacilli</taxon>
        <taxon>Lactobacillales</taxon>
        <taxon>Streptococcaceae</taxon>
        <taxon>Streptococcus</taxon>
        <taxon>Streptococcus mitis group</taxon>
    </lineage>
</organism>
<evidence type="ECO:0000256" key="4">
    <source>
        <dbReference type="ARBA" id="ARBA00022840"/>
    </source>
</evidence>
<evidence type="ECO:0000256" key="5">
    <source>
        <dbReference type="ARBA" id="ARBA00022970"/>
    </source>
</evidence>
<evidence type="ECO:0000259" key="6">
    <source>
        <dbReference type="PROSITE" id="PS50893"/>
    </source>
</evidence>
<evidence type="ECO:0000256" key="1">
    <source>
        <dbReference type="ARBA" id="ARBA00005417"/>
    </source>
</evidence>
<dbReference type="FunFam" id="3.40.50.300:FF:000032">
    <property type="entry name" value="Export ABC transporter ATP-binding protein"/>
    <property type="match status" value="1"/>
</dbReference>
<dbReference type="SMART" id="SM00382">
    <property type="entry name" value="AAA"/>
    <property type="match status" value="1"/>
</dbReference>
<dbReference type="AlphaFoldDB" id="A0A150NW55"/>
<evidence type="ECO:0000313" key="7">
    <source>
        <dbReference type="EMBL" id="KYF37678.1"/>
    </source>
</evidence>
<dbReference type="SUPFAM" id="SSF52540">
    <property type="entry name" value="P-loop containing nucleoside triphosphate hydrolases"/>
    <property type="match status" value="1"/>
</dbReference>
<dbReference type="Pfam" id="PF00005">
    <property type="entry name" value="ABC_tran"/>
    <property type="match status" value="1"/>
</dbReference>
<dbReference type="Gene3D" id="3.40.50.300">
    <property type="entry name" value="P-loop containing nucleotide triphosphate hydrolases"/>
    <property type="match status" value="1"/>
</dbReference>
<keyword evidence="5" id="KW-0029">Amino-acid transport</keyword>
<reference evidence="7 8" key="1">
    <citation type="submission" date="2016-01" db="EMBL/GenBank/DDBJ databases">
        <title>Highly variable Streptococcus oralis 1 are common among viridans streptococci isolated from primates.</title>
        <authorList>
            <person name="Denapaite D."/>
            <person name="Rieger M."/>
            <person name="Koendgen S."/>
            <person name="Brueckner R."/>
            <person name="Ochigava I."/>
            <person name="Kappeler P."/>
            <person name="Maetz-Rensing K."/>
            <person name="Leendertz F."/>
        </authorList>
    </citation>
    <scope>NUCLEOTIDE SEQUENCE [LARGE SCALE GENOMIC DNA]</scope>
    <source>
        <strain evidence="7 8">M3-1</strain>
    </source>
</reference>
<gene>
    <name evidence="7" type="ORF">SMIM3I_00937</name>
</gene>
<dbReference type="EMBL" id="LROU01000043">
    <property type="protein sequence ID" value="KYF37678.1"/>
    <property type="molecule type" value="Genomic_DNA"/>
</dbReference>
<dbReference type="InterPro" id="IPR027417">
    <property type="entry name" value="P-loop_NTPase"/>
</dbReference>
<evidence type="ECO:0000256" key="3">
    <source>
        <dbReference type="ARBA" id="ARBA00022741"/>
    </source>
</evidence>
<dbReference type="GO" id="GO:0006865">
    <property type="term" value="P:amino acid transport"/>
    <property type="evidence" value="ECO:0007669"/>
    <property type="project" value="UniProtKB-KW"/>
</dbReference>
<keyword evidence="2" id="KW-0813">Transport</keyword>
<dbReference type="GO" id="GO:0098796">
    <property type="term" value="C:membrane protein complex"/>
    <property type="evidence" value="ECO:0007669"/>
    <property type="project" value="UniProtKB-ARBA"/>
</dbReference>
<proteinExistence type="inferred from homology"/>
<feature type="domain" description="ABC transporter" evidence="6">
    <location>
        <begin position="15"/>
        <end position="254"/>
    </location>
</feature>
<evidence type="ECO:0000256" key="2">
    <source>
        <dbReference type="ARBA" id="ARBA00022448"/>
    </source>
</evidence>
<sequence>MKVTKNGGVSHGHNFTSRIIKKYYGKGPNITKALDSISFQVVKGEFLGIMGSSGSGKTTLLNCLATIIKPTDGSIQMQEKYLGQLKGSQLADYRGKEIGYLFQNFELLDNLTAKENILLPLSLHKVDANESKVRLELLSQYLDISELLDKFPSQLSGGQRQRVAAARALILDPKIVFADEPTGALDSKNATILMQKLSEMNQVEETTILMVTHDSVAASFCNRILFIQDGKLFHEIRRDYPRESQEDFYHRILKVMAALAGGDGNVF</sequence>
<dbReference type="PANTHER" id="PTHR42798:SF7">
    <property type="entry name" value="ALPHA-D-RIBOSE 1-METHYLPHOSPHONATE 5-TRIPHOSPHATE SYNTHASE SUBUNIT PHNL"/>
    <property type="match status" value="1"/>
</dbReference>
<dbReference type="CDD" id="cd03255">
    <property type="entry name" value="ABC_MJ0796_LolCDE_FtsE"/>
    <property type="match status" value="1"/>
</dbReference>
<dbReference type="InterPro" id="IPR003593">
    <property type="entry name" value="AAA+_ATPase"/>
</dbReference>
<evidence type="ECO:0000313" key="8">
    <source>
        <dbReference type="Proteomes" id="UP000075442"/>
    </source>
</evidence>
<keyword evidence="4 7" id="KW-0067">ATP-binding</keyword>
<dbReference type="PROSITE" id="PS50893">
    <property type="entry name" value="ABC_TRANSPORTER_2"/>
    <property type="match status" value="1"/>
</dbReference>
<accession>A0A150NW55</accession>
<comment type="caution">
    <text evidence="7">The sequence shown here is derived from an EMBL/GenBank/DDBJ whole genome shotgun (WGS) entry which is preliminary data.</text>
</comment>
<comment type="similarity">
    <text evidence="1">Belongs to the ABC transporter superfamily.</text>
</comment>
<dbReference type="InterPro" id="IPR003439">
    <property type="entry name" value="ABC_transporter-like_ATP-bd"/>
</dbReference>
<dbReference type="GO" id="GO:0022857">
    <property type="term" value="F:transmembrane transporter activity"/>
    <property type="evidence" value="ECO:0007669"/>
    <property type="project" value="UniProtKB-ARBA"/>
</dbReference>
<name>A0A150NW55_STRMT</name>
<dbReference type="PANTHER" id="PTHR42798">
    <property type="entry name" value="LIPOPROTEIN-RELEASING SYSTEM ATP-BINDING PROTEIN LOLD"/>
    <property type="match status" value="1"/>
</dbReference>
<protein>
    <submittedName>
        <fullName evidence="7">ABC transporter ATP-binding protein</fullName>
    </submittedName>
</protein>
<dbReference type="InterPro" id="IPR017911">
    <property type="entry name" value="MacB-like_ATP-bd"/>
</dbReference>
<dbReference type="Proteomes" id="UP000075442">
    <property type="component" value="Unassembled WGS sequence"/>
</dbReference>
<keyword evidence="3" id="KW-0547">Nucleotide-binding</keyword>
<dbReference type="GO" id="GO:0016887">
    <property type="term" value="F:ATP hydrolysis activity"/>
    <property type="evidence" value="ECO:0007669"/>
    <property type="project" value="InterPro"/>
</dbReference>
<dbReference type="PATRIC" id="fig|28037.235.peg.711"/>